<reference evidence="1" key="1">
    <citation type="submission" date="2014-11" db="EMBL/GenBank/DDBJ databases">
        <authorList>
            <person name="Amaro Gonzalez C."/>
        </authorList>
    </citation>
    <scope>NUCLEOTIDE SEQUENCE</scope>
</reference>
<organism evidence="1">
    <name type="scientific">Anguilla anguilla</name>
    <name type="common">European freshwater eel</name>
    <name type="synonym">Muraena anguilla</name>
    <dbReference type="NCBI Taxonomy" id="7936"/>
    <lineage>
        <taxon>Eukaryota</taxon>
        <taxon>Metazoa</taxon>
        <taxon>Chordata</taxon>
        <taxon>Craniata</taxon>
        <taxon>Vertebrata</taxon>
        <taxon>Euteleostomi</taxon>
        <taxon>Actinopterygii</taxon>
        <taxon>Neopterygii</taxon>
        <taxon>Teleostei</taxon>
        <taxon>Anguilliformes</taxon>
        <taxon>Anguillidae</taxon>
        <taxon>Anguilla</taxon>
    </lineage>
</organism>
<accession>A0A0E9TNY3</accession>
<name>A0A0E9TNY3_ANGAN</name>
<evidence type="ECO:0000313" key="1">
    <source>
        <dbReference type="EMBL" id="JAH54433.1"/>
    </source>
</evidence>
<dbReference type="AlphaFoldDB" id="A0A0E9TNY3"/>
<proteinExistence type="predicted"/>
<dbReference type="EMBL" id="GBXM01054144">
    <property type="protein sequence ID" value="JAH54433.1"/>
    <property type="molecule type" value="Transcribed_RNA"/>
</dbReference>
<sequence>MIMMFSFYLFLLATLYIRNVFIISQLKTYL</sequence>
<reference evidence="1" key="2">
    <citation type="journal article" date="2015" name="Fish Shellfish Immunol.">
        <title>Early steps in the European eel (Anguilla anguilla)-Vibrio vulnificus interaction in the gills: Role of the RtxA13 toxin.</title>
        <authorList>
            <person name="Callol A."/>
            <person name="Pajuelo D."/>
            <person name="Ebbesson L."/>
            <person name="Teles M."/>
            <person name="MacKenzie S."/>
            <person name="Amaro C."/>
        </authorList>
    </citation>
    <scope>NUCLEOTIDE SEQUENCE</scope>
</reference>
<protein>
    <submittedName>
        <fullName evidence="1">Uncharacterized protein</fullName>
    </submittedName>
</protein>